<feature type="compositionally biased region" description="Acidic residues" evidence="1">
    <location>
        <begin position="80"/>
        <end position="107"/>
    </location>
</feature>
<accession>A0A8S0ZUN3</accession>
<protein>
    <submittedName>
        <fullName evidence="3">Uncharacterized protein</fullName>
    </submittedName>
</protein>
<name>A0A8S0ZUN3_ARCPL</name>
<evidence type="ECO:0000313" key="5">
    <source>
        <dbReference type="Proteomes" id="UP000494256"/>
    </source>
</evidence>
<organism evidence="3 5">
    <name type="scientific">Arctia plantaginis</name>
    <name type="common">Wood tiger moth</name>
    <name type="synonym">Phalaena plantaginis</name>
    <dbReference type="NCBI Taxonomy" id="874455"/>
    <lineage>
        <taxon>Eukaryota</taxon>
        <taxon>Metazoa</taxon>
        <taxon>Ecdysozoa</taxon>
        <taxon>Arthropoda</taxon>
        <taxon>Hexapoda</taxon>
        <taxon>Insecta</taxon>
        <taxon>Pterygota</taxon>
        <taxon>Neoptera</taxon>
        <taxon>Endopterygota</taxon>
        <taxon>Lepidoptera</taxon>
        <taxon>Glossata</taxon>
        <taxon>Ditrysia</taxon>
        <taxon>Noctuoidea</taxon>
        <taxon>Erebidae</taxon>
        <taxon>Arctiinae</taxon>
        <taxon>Arctia</taxon>
    </lineage>
</organism>
<dbReference type="EMBL" id="CADEBC010000479">
    <property type="protein sequence ID" value="CAB3233384.1"/>
    <property type="molecule type" value="Genomic_DNA"/>
</dbReference>
<feature type="region of interest" description="Disordered" evidence="1">
    <location>
        <begin position="35"/>
        <end position="107"/>
    </location>
</feature>
<evidence type="ECO:0000313" key="3">
    <source>
        <dbReference type="EMBL" id="CAB3238464.1"/>
    </source>
</evidence>
<evidence type="ECO:0000313" key="4">
    <source>
        <dbReference type="Proteomes" id="UP000494106"/>
    </source>
</evidence>
<dbReference type="Proteomes" id="UP000494256">
    <property type="component" value="Unassembled WGS sequence"/>
</dbReference>
<evidence type="ECO:0000313" key="2">
    <source>
        <dbReference type="EMBL" id="CAB3233384.1"/>
    </source>
</evidence>
<dbReference type="EMBL" id="CADEBD010000306">
    <property type="protein sequence ID" value="CAB3238464.1"/>
    <property type="molecule type" value="Genomic_DNA"/>
</dbReference>
<dbReference type="Proteomes" id="UP000494106">
    <property type="component" value="Unassembled WGS sequence"/>
</dbReference>
<sequence length="107" mass="11812">MQVALSYNSKNNILKEKENSCDVEELLHRDKENFSIDDDVIGGGGSQVEQQTLTDGPKGGSSIITRRWDTAGPLTSPANEPDEERFMEAESDSQNEPVEEPTCEPEV</sequence>
<gene>
    <name evidence="2" type="ORF">APLA_LOCUS5232</name>
    <name evidence="3" type="ORF">APLA_LOCUS8250</name>
</gene>
<keyword evidence="4" id="KW-1185">Reference proteome</keyword>
<comment type="caution">
    <text evidence="3">The sequence shown here is derived from an EMBL/GenBank/DDBJ whole genome shotgun (WGS) entry which is preliminary data.</text>
</comment>
<evidence type="ECO:0000256" key="1">
    <source>
        <dbReference type="SAM" id="MobiDB-lite"/>
    </source>
</evidence>
<dbReference type="AlphaFoldDB" id="A0A8S0ZUN3"/>
<proteinExistence type="predicted"/>
<reference evidence="4 5" key="1">
    <citation type="submission" date="2020-04" db="EMBL/GenBank/DDBJ databases">
        <authorList>
            <person name="Wallbank WR R."/>
            <person name="Pardo Diaz C."/>
            <person name="Kozak K."/>
            <person name="Martin S."/>
            <person name="Jiggins C."/>
            <person name="Moest M."/>
            <person name="Warren A I."/>
            <person name="Byers J.R.P. K."/>
            <person name="Montejo-Kovacevich G."/>
            <person name="Yen C E."/>
        </authorList>
    </citation>
    <scope>NUCLEOTIDE SEQUENCE [LARGE SCALE GENOMIC DNA]</scope>
</reference>